<reference evidence="2 3" key="1">
    <citation type="submission" date="2018-10" db="EMBL/GenBank/DDBJ databases">
        <title>Phylogenomics of Brevibacillus.</title>
        <authorList>
            <person name="Dunlap C."/>
        </authorList>
    </citation>
    <scope>NUCLEOTIDE SEQUENCE [LARGE SCALE GENOMIC DNA]</scope>
    <source>
        <strain evidence="2 3">JCM 12215</strain>
    </source>
</reference>
<dbReference type="EMBL" id="RHHR01000028">
    <property type="protein sequence ID" value="RNB71653.1"/>
    <property type="molecule type" value="Genomic_DNA"/>
</dbReference>
<dbReference type="InterPro" id="IPR011059">
    <property type="entry name" value="Metal-dep_hydrolase_composite"/>
</dbReference>
<sequence length="462" mass="52032">MCSARRFADTIIFSNAVFTGLEDHPVQAAIAICENRIAAVGTKEEVEVWKNDATQIIDVQDQLVMAGFHDFHLHLMMGSVAMNSINLVAARSCADAVEQVRAFAQERPEDPWILGFAWDSGYWTEQRLPNRRDLDEVVSDRPVLLFHAEGHYAWVNSKALELVQIDRNTENPEYGMIEKDEDGEPTGILYEGAIMPCGELAFDFSIDKQKELLHSFLKQAGQLGVTSVNDLYGLELNRKLVNYELFRECEESGELSVRIHLLPVLDGDLDRAKQLRAQYQSPFLQFTGLKQFIDGVITGYTAYLLEPYSDNPATQGSTTYPPEVIKEWVVEADREGFQIRFHAIGDGAIRLALDAFEEAQRVNGKRDSRHCVEHIEVLHPYDVHRFAKLGVIASMQPEHLAQSERGVYTSRIGKERDHYVFALQTLQRTGAVRPGSQPLCGACRGNFGDTGLLDDGEWTNRL</sequence>
<dbReference type="Gene3D" id="2.30.40.10">
    <property type="entry name" value="Urease, subunit C, domain 1"/>
    <property type="match status" value="1"/>
</dbReference>
<dbReference type="InterPro" id="IPR032466">
    <property type="entry name" value="Metal_Hydrolase"/>
</dbReference>
<gene>
    <name evidence="2" type="ORF">EDM52_15585</name>
</gene>
<dbReference type="CDD" id="cd01300">
    <property type="entry name" value="YtcJ_like"/>
    <property type="match status" value="1"/>
</dbReference>
<name>A0A3M8C876_9BACL</name>
<organism evidence="2 3">
    <name type="scientific">Brevibacillus invocatus</name>
    <dbReference type="NCBI Taxonomy" id="173959"/>
    <lineage>
        <taxon>Bacteria</taxon>
        <taxon>Bacillati</taxon>
        <taxon>Bacillota</taxon>
        <taxon>Bacilli</taxon>
        <taxon>Bacillales</taxon>
        <taxon>Paenibacillaceae</taxon>
        <taxon>Brevibacillus</taxon>
    </lineage>
</organism>
<dbReference type="AlphaFoldDB" id="A0A3M8C876"/>
<dbReference type="RefSeq" id="WP_122909894.1">
    <property type="nucleotide sequence ID" value="NZ_CBCSBE010000007.1"/>
</dbReference>
<proteinExistence type="predicted"/>
<dbReference type="Gene3D" id="3.10.310.70">
    <property type="match status" value="1"/>
</dbReference>
<dbReference type="InterPro" id="IPR013108">
    <property type="entry name" value="Amidohydro_3"/>
</dbReference>
<dbReference type="SUPFAM" id="SSF51338">
    <property type="entry name" value="Composite domain of metallo-dependent hydrolases"/>
    <property type="match status" value="1"/>
</dbReference>
<dbReference type="Gene3D" id="3.20.20.140">
    <property type="entry name" value="Metal-dependent hydrolases"/>
    <property type="match status" value="1"/>
</dbReference>
<dbReference type="SUPFAM" id="SSF51556">
    <property type="entry name" value="Metallo-dependent hydrolases"/>
    <property type="match status" value="1"/>
</dbReference>
<dbReference type="Proteomes" id="UP000282028">
    <property type="component" value="Unassembled WGS sequence"/>
</dbReference>
<dbReference type="GO" id="GO:0016810">
    <property type="term" value="F:hydrolase activity, acting on carbon-nitrogen (but not peptide) bonds"/>
    <property type="evidence" value="ECO:0007669"/>
    <property type="project" value="InterPro"/>
</dbReference>
<dbReference type="Pfam" id="PF07969">
    <property type="entry name" value="Amidohydro_3"/>
    <property type="match status" value="1"/>
</dbReference>
<dbReference type="InterPro" id="IPR033932">
    <property type="entry name" value="YtcJ-like"/>
</dbReference>
<dbReference type="PANTHER" id="PTHR22642:SF2">
    <property type="entry name" value="PROTEIN LONG AFTER FAR-RED 3"/>
    <property type="match status" value="1"/>
</dbReference>
<evidence type="ECO:0000313" key="3">
    <source>
        <dbReference type="Proteomes" id="UP000282028"/>
    </source>
</evidence>
<evidence type="ECO:0000313" key="2">
    <source>
        <dbReference type="EMBL" id="RNB71653.1"/>
    </source>
</evidence>
<accession>A0A3M8C876</accession>
<dbReference type="OrthoDB" id="9767366at2"/>
<protein>
    <submittedName>
        <fullName evidence="2">Amidohydrolase</fullName>
    </submittedName>
</protein>
<keyword evidence="3" id="KW-1185">Reference proteome</keyword>
<feature type="domain" description="Amidohydrolase 3" evidence="1">
    <location>
        <begin position="55"/>
        <end position="432"/>
    </location>
</feature>
<evidence type="ECO:0000259" key="1">
    <source>
        <dbReference type="Pfam" id="PF07969"/>
    </source>
</evidence>
<dbReference type="PANTHER" id="PTHR22642">
    <property type="entry name" value="IMIDAZOLONEPROPIONASE"/>
    <property type="match status" value="1"/>
</dbReference>
<comment type="caution">
    <text evidence="2">The sequence shown here is derived from an EMBL/GenBank/DDBJ whole genome shotgun (WGS) entry which is preliminary data.</text>
</comment>
<keyword evidence="2" id="KW-0378">Hydrolase</keyword>